<gene>
    <name evidence="4" type="ORF">TCM_010740</name>
</gene>
<evidence type="ECO:0000256" key="3">
    <source>
        <dbReference type="ARBA" id="ARBA00023315"/>
    </source>
</evidence>
<comment type="similarity">
    <text evidence="1">Belongs to the plant acyltransferase family.</text>
</comment>
<dbReference type="Gramene" id="EOY00803">
    <property type="protein sequence ID" value="EOY00803"/>
    <property type="gene ID" value="TCM_010740"/>
</dbReference>
<name>A0A061E842_THECC</name>
<keyword evidence="5" id="KW-1185">Reference proteome</keyword>
<protein>
    <submittedName>
        <fullName evidence="4">HXXXD-type acyl-transferase family protein</fullName>
    </submittedName>
</protein>
<dbReference type="InParanoid" id="A0A061E842"/>
<dbReference type="eggNOG" id="ENOG502QQQA">
    <property type="taxonomic scope" value="Eukaryota"/>
</dbReference>
<keyword evidence="3" id="KW-0012">Acyltransferase</keyword>
<evidence type="ECO:0000313" key="4">
    <source>
        <dbReference type="EMBL" id="EOY00803.1"/>
    </source>
</evidence>
<evidence type="ECO:0000256" key="1">
    <source>
        <dbReference type="ARBA" id="ARBA00009861"/>
    </source>
</evidence>
<dbReference type="Pfam" id="PF02458">
    <property type="entry name" value="Transferase"/>
    <property type="match status" value="1"/>
</dbReference>
<organism evidence="4 5">
    <name type="scientific">Theobroma cacao</name>
    <name type="common">Cacao</name>
    <name type="synonym">Cocoa</name>
    <dbReference type="NCBI Taxonomy" id="3641"/>
    <lineage>
        <taxon>Eukaryota</taxon>
        <taxon>Viridiplantae</taxon>
        <taxon>Streptophyta</taxon>
        <taxon>Embryophyta</taxon>
        <taxon>Tracheophyta</taxon>
        <taxon>Spermatophyta</taxon>
        <taxon>Magnoliopsida</taxon>
        <taxon>eudicotyledons</taxon>
        <taxon>Gunneridae</taxon>
        <taxon>Pentapetalae</taxon>
        <taxon>rosids</taxon>
        <taxon>malvids</taxon>
        <taxon>Malvales</taxon>
        <taxon>Malvaceae</taxon>
        <taxon>Byttnerioideae</taxon>
        <taxon>Theobroma</taxon>
    </lineage>
</organism>
<dbReference type="GO" id="GO:0016746">
    <property type="term" value="F:acyltransferase activity"/>
    <property type="evidence" value="ECO:0007669"/>
    <property type="project" value="UniProtKB-KW"/>
</dbReference>
<dbReference type="Gene3D" id="3.30.559.10">
    <property type="entry name" value="Chloramphenicol acetyltransferase-like domain"/>
    <property type="match status" value="1"/>
</dbReference>
<evidence type="ECO:0000256" key="2">
    <source>
        <dbReference type="ARBA" id="ARBA00022679"/>
    </source>
</evidence>
<dbReference type="HOGENOM" id="CLU_1258034_0_0_1"/>
<dbReference type="PANTHER" id="PTHR31623">
    <property type="entry name" value="F21J9.9"/>
    <property type="match status" value="1"/>
</dbReference>
<accession>A0A061E842</accession>
<sequence>MPSSCTLSNWCEFMGWIILKIDIKIIYISGMHFRLQTLVSLGWANFCLKVLHVSVIESMKKMVEAIGCVIESSNQATSKFLQRVQDRRKIVHQICRAWLKKLKNGIKEFSENYVMKLHGSDGISIILKAAKEVGNLSKRDDIDFYNNLSWCRFDLYKVDFGWGKPIWVSIAGAAALNIYSLLDTRDGKGIEAWVGLSEAIMGFFERNEELLEFAFIIPSA</sequence>
<dbReference type="EMBL" id="CM001880">
    <property type="protein sequence ID" value="EOY00803.1"/>
    <property type="molecule type" value="Genomic_DNA"/>
</dbReference>
<dbReference type="InterPro" id="IPR023213">
    <property type="entry name" value="CAT-like_dom_sf"/>
</dbReference>
<dbReference type="Proteomes" id="UP000026915">
    <property type="component" value="Chromosome 2"/>
</dbReference>
<dbReference type="PANTHER" id="PTHR31623:SF122">
    <property type="entry name" value="HXXXD-TYPE ACYL-TRANSFERASE FAMILY PROTEIN"/>
    <property type="match status" value="1"/>
</dbReference>
<evidence type="ECO:0000313" key="5">
    <source>
        <dbReference type="Proteomes" id="UP000026915"/>
    </source>
</evidence>
<proteinExistence type="inferred from homology"/>
<reference evidence="4 5" key="1">
    <citation type="journal article" date="2013" name="Genome Biol.">
        <title>The genome sequence of the most widely cultivated cacao type and its use to identify candidate genes regulating pod color.</title>
        <authorList>
            <person name="Motamayor J.C."/>
            <person name="Mockaitis K."/>
            <person name="Schmutz J."/>
            <person name="Haiminen N."/>
            <person name="Iii D.L."/>
            <person name="Cornejo O."/>
            <person name="Findley S.D."/>
            <person name="Zheng P."/>
            <person name="Utro F."/>
            <person name="Royaert S."/>
            <person name="Saski C."/>
            <person name="Jenkins J."/>
            <person name="Podicheti R."/>
            <person name="Zhao M."/>
            <person name="Scheffler B.E."/>
            <person name="Stack J.C."/>
            <person name="Feltus F.A."/>
            <person name="Mustiga G.M."/>
            <person name="Amores F."/>
            <person name="Phillips W."/>
            <person name="Marelli J.P."/>
            <person name="May G.D."/>
            <person name="Shapiro H."/>
            <person name="Ma J."/>
            <person name="Bustamante C.D."/>
            <person name="Schnell R.J."/>
            <person name="Main D."/>
            <person name="Gilbert D."/>
            <person name="Parida L."/>
            <person name="Kuhn D.N."/>
        </authorList>
    </citation>
    <scope>NUCLEOTIDE SEQUENCE [LARGE SCALE GENOMIC DNA]</scope>
    <source>
        <strain evidence="5">cv. Matina 1-6</strain>
    </source>
</reference>
<dbReference type="AlphaFoldDB" id="A0A061E842"/>
<keyword evidence="2" id="KW-0808">Transferase</keyword>